<name>A0A7H9K7T2_9ESCH</name>
<evidence type="ECO:0000313" key="1">
    <source>
        <dbReference type="EMBL" id="QLV01369.1"/>
    </source>
</evidence>
<sequence>MDEKIRVLISNEVPRIDDHIDMHSIFIELNAYVKSLEPNINLQDLGDWRLLINVLAQRTDAIGIAKRVVRFPSDKEYVVYMSTPIPDDEQVSYGISNVKEAFFKESNEKYSNIIEPDFDKYNDLFTYMLETSKKTIDWILTRGVSCNRIKIKLSEDRKYKY</sequence>
<dbReference type="RefSeq" id="WP_105225222.1">
    <property type="nucleotide sequence ID" value="NZ_CAKAEK010000145.1"/>
</dbReference>
<protein>
    <submittedName>
        <fullName evidence="1">Uncharacterized protein</fullName>
    </submittedName>
</protein>
<dbReference type="Proteomes" id="UP000512115">
    <property type="component" value="Chromosome"/>
</dbReference>
<dbReference type="AlphaFoldDB" id="A0A7H9K7T2"/>
<dbReference type="EMBL" id="CP056159">
    <property type="protein sequence ID" value="QLV01369.1"/>
    <property type="molecule type" value="Genomic_DNA"/>
</dbReference>
<evidence type="ECO:0000313" key="2">
    <source>
        <dbReference type="Proteomes" id="UP000512115"/>
    </source>
</evidence>
<dbReference type="InterPro" id="IPR028963">
    <property type="entry name" value="Imm9"/>
</dbReference>
<accession>A0A7H9K7T2</accession>
<gene>
    <name evidence="1" type="ORF">HV284_09890</name>
</gene>
<organism evidence="1 2">
    <name type="scientific">Escherichia marmotae</name>
    <dbReference type="NCBI Taxonomy" id="1499973"/>
    <lineage>
        <taxon>Bacteria</taxon>
        <taxon>Pseudomonadati</taxon>
        <taxon>Pseudomonadota</taxon>
        <taxon>Gammaproteobacteria</taxon>
        <taxon>Enterobacterales</taxon>
        <taxon>Enterobacteriaceae</taxon>
        <taxon>Escherichia</taxon>
    </lineage>
</organism>
<proteinExistence type="predicted"/>
<reference evidence="1 2" key="1">
    <citation type="submission" date="2020-06" db="EMBL/GenBank/DDBJ databases">
        <title>REHAB project genomes.</title>
        <authorList>
            <person name="Shaw L.P."/>
        </authorList>
    </citation>
    <scope>NUCLEOTIDE SEQUENCE [LARGE SCALE GENOMIC DNA]</scope>
    <source>
        <strain evidence="1 2">RHBSTW-00814</strain>
    </source>
</reference>
<dbReference type="Pfam" id="PF15587">
    <property type="entry name" value="Imm9"/>
    <property type="match status" value="1"/>
</dbReference>